<feature type="compositionally biased region" description="Acidic residues" evidence="1">
    <location>
        <begin position="778"/>
        <end position="805"/>
    </location>
</feature>
<feature type="compositionally biased region" description="Low complexity" evidence="1">
    <location>
        <begin position="1830"/>
        <end position="1864"/>
    </location>
</feature>
<protein>
    <submittedName>
        <fullName evidence="2">Uncharacterized protein</fullName>
    </submittedName>
</protein>
<feature type="region of interest" description="Disordered" evidence="1">
    <location>
        <begin position="1489"/>
        <end position="1880"/>
    </location>
</feature>
<feature type="compositionally biased region" description="Low complexity" evidence="1">
    <location>
        <begin position="691"/>
        <end position="711"/>
    </location>
</feature>
<feature type="compositionally biased region" description="Low complexity" evidence="1">
    <location>
        <begin position="1596"/>
        <end position="1606"/>
    </location>
</feature>
<feature type="region of interest" description="Disordered" evidence="1">
    <location>
        <begin position="841"/>
        <end position="951"/>
    </location>
</feature>
<feature type="region of interest" description="Disordered" evidence="1">
    <location>
        <begin position="1408"/>
        <end position="1428"/>
    </location>
</feature>
<feature type="compositionally biased region" description="Acidic residues" evidence="1">
    <location>
        <begin position="1021"/>
        <end position="1031"/>
    </location>
</feature>
<feature type="compositionally biased region" description="Low complexity" evidence="1">
    <location>
        <begin position="398"/>
        <end position="411"/>
    </location>
</feature>
<feature type="region of interest" description="Disordered" evidence="1">
    <location>
        <begin position="144"/>
        <end position="188"/>
    </location>
</feature>
<feature type="compositionally biased region" description="Acidic residues" evidence="1">
    <location>
        <begin position="901"/>
        <end position="924"/>
    </location>
</feature>
<feature type="compositionally biased region" description="Acidic residues" evidence="1">
    <location>
        <begin position="1272"/>
        <end position="1283"/>
    </location>
</feature>
<feature type="compositionally biased region" description="Polar residues" evidence="1">
    <location>
        <begin position="14"/>
        <end position="29"/>
    </location>
</feature>
<feature type="compositionally biased region" description="Acidic residues" evidence="1">
    <location>
        <begin position="1746"/>
        <end position="1759"/>
    </location>
</feature>
<feature type="compositionally biased region" description="Polar residues" evidence="1">
    <location>
        <begin position="552"/>
        <end position="561"/>
    </location>
</feature>
<feature type="compositionally biased region" description="Polar residues" evidence="1">
    <location>
        <begin position="712"/>
        <end position="726"/>
    </location>
</feature>
<feature type="compositionally biased region" description="Acidic residues" evidence="1">
    <location>
        <begin position="1002"/>
        <end position="1012"/>
    </location>
</feature>
<feature type="compositionally biased region" description="Basic residues" evidence="1">
    <location>
        <begin position="49"/>
        <end position="58"/>
    </location>
</feature>
<feature type="region of interest" description="Disordered" evidence="1">
    <location>
        <begin position="1239"/>
        <end position="1304"/>
    </location>
</feature>
<feature type="compositionally biased region" description="Acidic residues" evidence="1">
    <location>
        <begin position="365"/>
        <end position="381"/>
    </location>
</feature>
<evidence type="ECO:0000256" key="1">
    <source>
        <dbReference type="SAM" id="MobiDB-lite"/>
    </source>
</evidence>
<evidence type="ECO:0000313" key="2">
    <source>
        <dbReference type="EMBL" id="CCX32666.1"/>
    </source>
</evidence>
<feature type="region of interest" description="Disordered" evidence="1">
    <location>
        <begin position="1"/>
        <end position="98"/>
    </location>
</feature>
<feature type="compositionally biased region" description="Acidic residues" evidence="1">
    <location>
        <begin position="1355"/>
        <end position="1368"/>
    </location>
</feature>
<feature type="compositionally biased region" description="Polar residues" evidence="1">
    <location>
        <begin position="928"/>
        <end position="951"/>
    </location>
</feature>
<accession>U4LVM1</accession>
<feature type="compositionally biased region" description="Basic and acidic residues" evidence="1">
    <location>
        <begin position="655"/>
        <end position="673"/>
    </location>
</feature>
<feature type="region of interest" description="Disordered" evidence="1">
    <location>
        <begin position="365"/>
        <end position="452"/>
    </location>
</feature>
<feature type="region of interest" description="Disordered" evidence="1">
    <location>
        <begin position="1323"/>
        <end position="1384"/>
    </location>
</feature>
<feature type="compositionally biased region" description="Low complexity" evidence="1">
    <location>
        <begin position="145"/>
        <end position="165"/>
    </location>
</feature>
<feature type="compositionally biased region" description="Acidic residues" evidence="1">
    <location>
        <begin position="873"/>
        <end position="884"/>
    </location>
</feature>
<feature type="compositionally biased region" description="Basic and acidic residues" evidence="1">
    <location>
        <begin position="1760"/>
        <end position="1771"/>
    </location>
</feature>
<feature type="compositionally biased region" description="Acidic residues" evidence="1">
    <location>
        <begin position="625"/>
        <end position="648"/>
    </location>
</feature>
<feature type="compositionally biased region" description="Basic residues" evidence="1">
    <location>
        <begin position="1871"/>
        <end position="1880"/>
    </location>
</feature>
<dbReference type="OMA" id="INAYESH"/>
<gene>
    <name evidence="2" type="ORF">PCON_13517</name>
</gene>
<dbReference type="OrthoDB" id="10689190at2759"/>
<feature type="region of interest" description="Disordered" evidence="1">
    <location>
        <begin position="971"/>
        <end position="1079"/>
    </location>
</feature>
<feature type="compositionally biased region" description="Low complexity" evidence="1">
    <location>
        <begin position="1666"/>
        <end position="1711"/>
    </location>
</feature>
<proteinExistence type="predicted"/>
<name>U4LVM1_PYROM</name>
<evidence type="ECO:0000313" key="3">
    <source>
        <dbReference type="Proteomes" id="UP000018144"/>
    </source>
</evidence>
<dbReference type="Proteomes" id="UP000018144">
    <property type="component" value="Unassembled WGS sequence"/>
</dbReference>
<feature type="compositionally biased region" description="Low complexity" evidence="1">
    <location>
        <begin position="1"/>
        <end position="13"/>
    </location>
</feature>
<feature type="compositionally biased region" description="Acidic residues" evidence="1">
    <location>
        <begin position="1489"/>
        <end position="1504"/>
    </location>
</feature>
<feature type="region of interest" description="Disordered" evidence="1">
    <location>
        <begin position="228"/>
        <end position="251"/>
    </location>
</feature>
<organism evidence="2 3">
    <name type="scientific">Pyronema omphalodes (strain CBS 100304)</name>
    <name type="common">Pyronema confluens</name>
    <dbReference type="NCBI Taxonomy" id="1076935"/>
    <lineage>
        <taxon>Eukaryota</taxon>
        <taxon>Fungi</taxon>
        <taxon>Dikarya</taxon>
        <taxon>Ascomycota</taxon>
        <taxon>Pezizomycotina</taxon>
        <taxon>Pezizomycetes</taxon>
        <taxon>Pezizales</taxon>
        <taxon>Pyronemataceae</taxon>
        <taxon>Pyronema</taxon>
    </lineage>
</organism>
<dbReference type="EMBL" id="HF935906">
    <property type="protein sequence ID" value="CCX32666.1"/>
    <property type="molecule type" value="Genomic_DNA"/>
</dbReference>
<sequence length="1880" mass="205354">MTNSNNHTPSPSSKFQSTMPSSSNTTSHPATPPRPMPTIQPNTDNPFKTPRRITKKKNVPQTQIPERRSELAVPSSNRTAGNSQQHLTTYGRPVTNTPGKLPFQYFGTPSGRSSQPVNLFGATYERSYITGKGSGVTESFPVDRASSVTPAPPKSAAKPMSKSFPGIEIPNTPSRTDRVVSPPQSGFMSRIQKKYAKSMTQPHWADDVQRRVAIREIENKSSFGSFTSAKEEQAYNDEREKHRDAMRSSVTVDDEDDIVPSRFAPSITISTPLAMFNKKNGSANTSMALEASPSITPSSSKIAGKDGTDFPSYFTDKANNVRELIKSNKESKLAEAKALQKATLRKEAEERERIKRDKIMAGLDEENLVPTDVEDEDEDAEILQPESTVIATPEISFNQPQQQQSPQNAASPEENAPEVIDLSSDDDDVYEADAGASYEGDESAEEAGNTDVEVYADDDAEYIEDEGAEYEEPNSDIGEVNAVADVNITDPEDDHIEASRTYGLNDSFFERDTTILDQDQQDGEAQATEATFISDFVPENDELDGQDENHAEASQSVQTQRPVLIESDSEEEAEAQEEHVADAEATFISDFVPDRDELESVDSREQVPDYSDEEEAPEQQAITIESDDEDDEEEVQEQEDEPAEEDADVAPSHTIENEVHVHELSTIYEERTLEGISTIQEETTIREETTVEMTQTTQPTQPSQPSQLFSQASLGTATTSIQSSPDQQQQQQGWSFGFGSKLKQMLGINGAPAEASGTATDKEDDTDKDEPIEHAADVEDEDNDEPIEQAEDVEEENIEEEDNDEPIGLAEDVKNVIDAEVKKVINNELKAPWDDLDAVLYKDPSSTHDESTFLDSSIAGDNSEIGSVADGVENNDNEQQEEQEGYGQNWPTLDRELFPEQTDEEDEEQANEDEEEVSDEDPDDPTILPQSTAQNQPEPGNTTQTQENSQIDYSALDAIFYRGASPRIIENITKRPTVSKSEPVLAPRPAESAQKKTTFLPSDDEHENDVEGDTTQVDLTYDYESEDEVESVMDQHTEATTEPAAAAATTEIQEPEPMVHDSEEEDDVPTPRASTTVDDQIEEGHTAMDRSLFGASILPESIDDIMDEAPEQPTEQPEPMDEEPVGTVSVLEPVVAMSIEEEHQQDGNETTFQEGYTQLDRSLFGETIMQQDEDEDQDENERFMSVEPEEAPEAEVETPKPVENLTVTIEDVEDEDNAQEFMDASDSFDEPAEDVQIAEADVGIPETDVDTKADAEDVEITEAEVDTKADADVAEESEAEDEPQVMQTEPEVATEEAKPETDEMDLAATVEDVEDVDDFNTELKDAPTIKDAPEQTAEVDEPVPEIPEVKFDYATDVDSDGEDNEDDEPTGRSLSGSLYAPSVVDDGEPQQITEIEIEEVQELTATVTEEAEVEEMEDDVDDDDNEEDDEVDIIEIKMETTEEVTIESGEEVVVQTVVEEMVKETVAVHQEEQPESTEDAEAIEVDEPAQDAEAEDAEAIEIDEPAPVRPTRTPRAKRGAAAPAMTITDATPPVTTKKFPQTPKLARDLKGLGVPTGFSEMEVQSPRSLRARTRSVTPNESAEVPQPQPAKRKRGSASPASPTESEAGSDHDEPEAPEPEIAARETGRNTRRKISATPEPSSRLGVAQRSRASSLRATATPEPVSRTTRAAATPKRTTRATATPEPSATATTATAAAKKAPARSRAPAKAPAAKRGKATAKTPKKLPTVKEAPTPATGRKRKQVEEPEEESEKEESEKEESEKEEIKEAPPMKRTKRGGASAIPRATSTGPSATASRAASRATSKAPSVAPSVAPRTTRGASALPSRANSRAPSVAPSNRPSPAPSVASVASTTTGKKGKAAGTQPEPTRRSTRSTRARK</sequence>
<feature type="compositionally biased region" description="Acidic residues" evidence="1">
    <location>
        <begin position="1409"/>
        <end position="1428"/>
    </location>
</feature>
<reference evidence="2 3" key="1">
    <citation type="journal article" date="2013" name="PLoS Genet.">
        <title>The genome and development-dependent transcriptomes of Pyronema confluens: a window into fungal evolution.</title>
        <authorList>
            <person name="Traeger S."/>
            <person name="Altegoer F."/>
            <person name="Freitag M."/>
            <person name="Gabaldon T."/>
            <person name="Kempken F."/>
            <person name="Kumar A."/>
            <person name="Marcet-Houben M."/>
            <person name="Poggeler S."/>
            <person name="Stajich J.E."/>
            <person name="Nowrousian M."/>
        </authorList>
    </citation>
    <scope>NUCLEOTIDE SEQUENCE [LARGE SCALE GENOMIC DNA]</scope>
    <source>
        <strain evidence="3">CBS 100304</strain>
        <tissue evidence="2">Vegetative mycelium</tissue>
    </source>
</reference>
<keyword evidence="3" id="KW-1185">Reference proteome</keyword>
<feature type="region of interest" description="Disordered" evidence="1">
    <location>
        <begin position="1170"/>
        <end position="1203"/>
    </location>
</feature>
<feature type="region of interest" description="Disordered" evidence="1">
    <location>
        <begin position="536"/>
        <end position="811"/>
    </location>
</feature>
<feature type="compositionally biased region" description="Low complexity" evidence="1">
    <location>
        <begin position="1040"/>
        <end position="1056"/>
    </location>
</feature>
<feature type="compositionally biased region" description="Acidic residues" evidence="1">
    <location>
        <begin position="1187"/>
        <end position="1196"/>
    </location>
</feature>
<feature type="compositionally biased region" description="Basic and acidic residues" evidence="1">
    <location>
        <begin position="1323"/>
        <end position="1333"/>
    </location>
</feature>
<feature type="compositionally biased region" description="Basic residues" evidence="1">
    <location>
        <begin position="1712"/>
        <end position="1724"/>
    </location>
</feature>
<feature type="compositionally biased region" description="Basic and acidic residues" evidence="1">
    <location>
        <begin position="229"/>
        <end position="246"/>
    </location>
</feature>
<feature type="compositionally biased region" description="Low complexity" evidence="1">
    <location>
        <begin position="1784"/>
        <end position="1808"/>
    </location>
</feature>
<feature type="compositionally biased region" description="Polar residues" evidence="1">
    <location>
        <begin position="74"/>
        <end position="98"/>
    </location>
</feature>